<evidence type="ECO:0000256" key="2">
    <source>
        <dbReference type="PROSITE-ProRule" id="PRU00124"/>
    </source>
</evidence>
<evidence type="ECO:0000313" key="6">
    <source>
        <dbReference type="RefSeq" id="XP_035824928.1"/>
    </source>
</evidence>
<sequence length="1254" mass="140066">MKYGRLHSCLLLALICGSGFVRSHYPVAPEYDVCNPKTPAGYIPPTVYLSLTNSTEVFVNWTNTSGSHHSCHMVFKGCDYCKLKVEPVDPPFRYPSCFWTKEFAENSNECRPGCVYFYLLDEEYSEQKSKMVSRSSDALDFVSESRRLQVKACADKIFPANISMRLRITAIEKIEYLNEADWSYSARKTFKSPFFPEPYKPTDETYKYQIFARPGYPYIVVIFDDWVISPCSNVSVINGTFYGADATLCDSMFHCCPIPRRAIQSTEPVMTFIFKTGENRLSGHFNFYNGFKATVYSYSNIGQVPDIRTDCGGIITDPGDAISLLYEADGHDRDCIWIIRVADGYQGVYVNLIEFDASGRTQSDGFSSTTPRSLEIRGGLTSAGAKLSLQSSHISGTGFYVRLRGTYTQESTILLAYSSYTYGCSSRWDYFLCKNKRCILERLTCDKVDHCGDNSDEVWPQCGESPGSGTSDGSNGSSVKVGVIVPVVTSVFLAVSVIMCLIICFVRRCRRMSSETYGQQRQDAGNNSRGRHRRRRNQNVQMNVTLSSSEHPPSYEEVIQNTPIGCLNMAFSWSHTEQDMSQPPTYEEATSPVTPFLPEEGRQGRLVPFTSSNSVSTISDTVPQPIITDNNNRNNNNSSSNNRVASSVAGSSFMPGSARNVRTAHGGQQQVAPPPSLRLAVHTECYMSSSSSSEDAEDTHPRLDSSSSSSSSDSCLGNGHSLVPRDSSASSPGHCTVEPRTGSPEARDRRSIAKPERDCGDVQVVLGSPSASKHCMKYVHRKPDAIEGCDQQHRQESNELYDIQDVEHQNRPSAGLIENSVERSNVRHQNAQNYFEGPARERRGSDFVETPSERRFERDSREPNDTGTSTERRNERDYYRASNDLERPMGHADLSENGTFDERGSRDLNGEKRYRDREDRDNASWGRARDRYPSHQAPDRSAERSKQSRREELAGASRQSRHILSNGRSQSCANLATGDPKEGIVVREEDKRFSYAGAGDNSLHREDDLLRGQGRGLFRGRPREHLDKFSDRDPDLRRNLTPGDSWLDASHSNPRPGRGVGSNGGGGGGGNDAFREDQSHRGSNVYSAVPADRLSYSDLSTVPESEHSRDESPNGRSYSRHYSASNNRQTYYDDSQMSLSSEPGREETHVDRRMPSTKPPRPHHRVVHRDSSHPDTDHGHPRAARRPPPIPQRPSPMRNRSSSHQDDLGDGEPKNSGPDSSSISDLCLEMDSSPRTLPEGQRAVEGSQYREWQC</sequence>
<evidence type="ECO:0000256" key="1">
    <source>
        <dbReference type="ARBA" id="ARBA00023157"/>
    </source>
</evidence>
<feature type="compositionally biased region" description="Basic and acidic residues" evidence="3">
    <location>
        <begin position="1021"/>
        <end position="1038"/>
    </location>
</feature>
<gene>
    <name evidence="6" type="primary">LOC101856879</name>
</gene>
<feature type="compositionally biased region" description="Basic and acidic residues" evidence="3">
    <location>
        <begin position="979"/>
        <end position="988"/>
    </location>
</feature>
<dbReference type="SUPFAM" id="SSF49854">
    <property type="entry name" value="Spermadhesin, CUB domain"/>
    <property type="match status" value="2"/>
</dbReference>
<proteinExistence type="predicted"/>
<dbReference type="InterPro" id="IPR036055">
    <property type="entry name" value="LDL_receptor-like_sf"/>
</dbReference>
<feature type="region of interest" description="Disordered" evidence="3">
    <location>
        <begin position="608"/>
        <end position="756"/>
    </location>
</feature>
<dbReference type="Proteomes" id="UP000694888">
    <property type="component" value="Unplaced"/>
</dbReference>
<dbReference type="InterPro" id="IPR035914">
    <property type="entry name" value="Sperma_CUB_dom_sf"/>
</dbReference>
<dbReference type="SUPFAM" id="SSF57424">
    <property type="entry name" value="LDL receptor-like module"/>
    <property type="match status" value="1"/>
</dbReference>
<dbReference type="Gene3D" id="2.60.120.290">
    <property type="entry name" value="Spermadhesin, CUB domain"/>
    <property type="match status" value="1"/>
</dbReference>
<organism evidence="5 6">
    <name type="scientific">Aplysia californica</name>
    <name type="common">California sea hare</name>
    <dbReference type="NCBI Taxonomy" id="6500"/>
    <lineage>
        <taxon>Eukaryota</taxon>
        <taxon>Metazoa</taxon>
        <taxon>Spiralia</taxon>
        <taxon>Lophotrochozoa</taxon>
        <taxon>Mollusca</taxon>
        <taxon>Gastropoda</taxon>
        <taxon>Heterobranchia</taxon>
        <taxon>Euthyneura</taxon>
        <taxon>Tectipleura</taxon>
        <taxon>Aplysiida</taxon>
        <taxon>Aplysioidea</taxon>
        <taxon>Aplysiidae</taxon>
        <taxon>Aplysia</taxon>
    </lineage>
</organism>
<feature type="compositionally biased region" description="Basic and acidic residues" evidence="3">
    <location>
        <begin position="838"/>
        <end position="953"/>
    </location>
</feature>
<feature type="region of interest" description="Disordered" evidence="3">
    <location>
        <begin position="831"/>
        <end position="988"/>
    </location>
</feature>
<feature type="compositionally biased region" description="Gly residues" evidence="3">
    <location>
        <begin position="1058"/>
        <end position="1071"/>
    </location>
</feature>
<dbReference type="Gene3D" id="4.10.400.10">
    <property type="entry name" value="Low-density Lipoprotein Receptor"/>
    <property type="match status" value="1"/>
</dbReference>
<name>A0ABM1VR86_APLCA</name>
<feature type="compositionally biased region" description="Basic and acidic residues" evidence="3">
    <location>
        <begin position="1104"/>
        <end position="1113"/>
    </location>
</feature>
<feature type="compositionally biased region" description="Low complexity" evidence="3">
    <location>
        <begin position="630"/>
        <end position="652"/>
    </location>
</feature>
<dbReference type="PROSITE" id="PS01209">
    <property type="entry name" value="LDLRA_1"/>
    <property type="match status" value="1"/>
</dbReference>
<feature type="compositionally biased region" description="Polar residues" evidence="3">
    <location>
        <begin position="609"/>
        <end position="622"/>
    </location>
</feature>
<feature type="signal peptide" evidence="4">
    <location>
        <begin position="1"/>
        <end position="23"/>
    </location>
</feature>
<dbReference type="InterPro" id="IPR042333">
    <property type="entry name" value="LRAD2/Mig-13-like"/>
</dbReference>
<dbReference type="PROSITE" id="PS50068">
    <property type="entry name" value="LDLRA_2"/>
    <property type="match status" value="1"/>
</dbReference>
<feature type="compositionally biased region" description="Basic and acidic residues" evidence="3">
    <location>
        <begin position="1168"/>
        <end position="1180"/>
    </location>
</feature>
<dbReference type="InterPro" id="IPR023415">
    <property type="entry name" value="LDLR_class-A_CS"/>
</dbReference>
<feature type="compositionally biased region" description="Polar residues" evidence="3">
    <location>
        <begin position="540"/>
        <end position="551"/>
    </location>
</feature>
<protein>
    <submittedName>
        <fullName evidence="6">Uncharacterized protein LOC101856879</fullName>
    </submittedName>
</protein>
<keyword evidence="4" id="KW-0732">Signal</keyword>
<feature type="region of interest" description="Disordered" evidence="3">
    <location>
        <begin position="1013"/>
        <end position="1254"/>
    </location>
</feature>
<feature type="compositionally biased region" description="Polar residues" evidence="3">
    <location>
        <begin position="962"/>
        <end position="974"/>
    </location>
</feature>
<evidence type="ECO:0000313" key="5">
    <source>
        <dbReference type="Proteomes" id="UP000694888"/>
    </source>
</evidence>
<keyword evidence="5" id="KW-1185">Reference proteome</keyword>
<feature type="disulfide bond" evidence="2">
    <location>
        <begin position="433"/>
        <end position="451"/>
    </location>
</feature>
<comment type="caution">
    <text evidence="2">Lacks conserved residue(s) required for the propagation of feature annotation.</text>
</comment>
<evidence type="ECO:0000256" key="3">
    <source>
        <dbReference type="SAM" id="MobiDB-lite"/>
    </source>
</evidence>
<dbReference type="CDD" id="cd00112">
    <property type="entry name" value="LDLa"/>
    <property type="match status" value="1"/>
</dbReference>
<dbReference type="PANTHER" id="PTHR24652">
    <property type="entry name" value="LOW-DENSITY LIPOPROTEIN RECEPTOR CLASS A DOMAIN-CONTAINING PROTEIN 2"/>
    <property type="match status" value="1"/>
</dbReference>
<feature type="compositionally biased region" description="Basic and acidic residues" evidence="3">
    <location>
        <begin position="1143"/>
        <end position="1154"/>
    </location>
</feature>
<dbReference type="GeneID" id="101856879"/>
<evidence type="ECO:0000256" key="4">
    <source>
        <dbReference type="SAM" id="SignalP"/>
    </source>
</evidence>
<feature type="compositionally biased region" description="Basic and acidic residues" evidence="3">
    <location>
        <begin position="745"/>
        <end position="756"/>
    </location>
</feature>
<feature type="compositionally biased region" description="Basic and acidic residues" evidence="3">
    <location>
        <begin position="1203"/>
        <end position="1213"/>
    </location>
</feature>
<accession>A0ABM1VR86</accession>
<feature type="compositionally biased region" description="Polar residues" evidence="3">
    <location>
        <begin position="1114"/>
        <end position="1141"/>
    </location>
</feature>
<dbReference type="RefSeq" id="XP_035824928.1">
    <property type="nucleotide sequence ID" value="XM_035969035.1"/>
</dbReference>
<dbReference type="InterPro" id="IPR002172">
    <property type="entry name" value="LDrepeatLR_classA_rpt"/>
</dbReference>
<feature type="compositionally biased region" description="Low complexity" evidence="3">
    <location>
        <begin position="704"/>
        <end position="714"/>
    </location>
</feature>
<keyword evidence="1 2" id="KW-1015">Disulfide bond</keyword>
<feature type="region of interest" description="Disordered" evidence="3">
    <location>
        <begin position="516"/>
        <end position="555"/>
    </location>
</feature>
<feature type="compositionally biased region" description="Polar residues" evidence="3">
    <location>
        <begin position="516"/>
        <end position="525"/>
    </location>
</feature>
<reference evidence="6" key="1">
    <citation type="submission" date="2025-08" db="UniProtKB">
        <authorList>
            <consortium name="RefSeq"/>
        </authorList>
    </citation>
    <scope>IDENTIFICATION</scope>
</reference>
<dbReference type="SMART" id="SM00192">
    <property type="entry name" value="LDLa"/>
    <property type="match status" value="1"/>
</dbReference>
<feature type="chain" id="PRO_5047000841" evidence="4">
    <location>
        <begin position="24"/>
        <end position="1254"/>
    </location>
</feature>